<dbReference type="EMBL" id="FXUB01000004">
    <property type="protein sequence ID" value="SMP15298.1"/>
    <property type="molecule type" value="Genomic_DNA"/>
</dbReference>
<evidence type="ECO:0000313" key="6">
    <source>
        <dbReference type="Proteomes" id="UP001157911"/>
    </source>
</evidence>
<dbReference type="Gene3D" id="3.40.50.300">
    <property type="entry name" value="P-loop containing nucleotide triphosphate hydrolases"/>
    <property type="match status" value="2"/>
</dbReference>
<comment type="caution">
    <text evidence="5">The sequence shown here is derived from an EMBL/GenBank/DDBJ whole genome shotgun (WGS) entry which is preliminary data.</text>
</comment>
<sequence length="1502" mass="175302">MQIDPLKLTEEIKKVFNLYLDTICRTKYSYINDKLREKMDEEKEKFFKGPYVQATPNYKQGANLEDLVSEGILEQETKEIFKKEFKHSLYKHQEEVIRKVRQEKNVLVSTGTGSGKTLSFLIPVVDYIVRSGKRESGVKAIFIYPMNALANDQIEELRKFLAGTDITFARYTGDTYYTKEEFDKKRKEGEKSYKERKKECREELLVREDILSNPPDILITNYSMLEYLLLRPKESPLFEDKALKFLVLDEIHVYDGAKGAEIGCLLRRLKQRACFESPICIGASATLGGKDEEKVNEKAAKFATAIFGENFDKEDVVRAQFEDENEKDILGKIKEFISKPREFSEVQKKFSNIFPSDKELLPQLRKLQARYHFFVKAPDGVFVTLSNDGKIENLSFKMERTRNGKKVFQLATCRYCGEVFITGYINNKKNEKKLELYSGDPVGLDKVKKIFLAIPNEVTRDTLELMTKEKRKSASKCYLNVETGELSRKKKEGKNWLEVFELKEEENSVFPQPKKCPSCGVEGKKHRKGMWLSYFTPPQERPQTVLMEVLFRHLVEKSKKKEDRKIIAFSDSRRDAAFFATGYQDFNNEMWKKWLFYRNLSYEPVDKRFLEKKLKKYLEDQEDIDTVFMREFALIYDSLERIGLVKFLLPKDKEEKILERIRALRGYPISNLNKEEIKSLIYNLLAGLRENRIIRDDNEVLDYRGIIEFEDKGGRRKGGLASWIPYRRKDDSFSTNKRFHLLKRVFSETTLNDGEIVELLKEIWEILKSERVLVHHDDEYEGFVIEPHRWRVQKNRKVYVCNKCGRIHTWNVKNACTNSGCSGNLIEKSIDGVPVSKFYLNFFSDVEKGKAKNYKAIVEEHTAQLSKEEAEEIQRKFTNGDVNILSCSTTFELGVDIGALQMVFLHNVPPRPDNYVQRAGRAGRRGTNAYILTYVLNRPHDSKVFENPIKMIKGEIKPPAIKLNNRRILLRHFNAVALSYFLRKEFTGRRVFVKDFRDNDAFKKFEEFMETKPVEVKEELRNILSSLNMKEKEVKLIGNEVDLENWKWWNGKLPEDYGSNSKTLWETIEEELKEDISELEEVIKKIKLEIQKSFGDFGKVGYLSTIGKAYETYLEQIKRQDIISFFSRKVFIPKYGFPVDVVPLKIVGHKLSKKIQLDRDLKIAIREYAPGEKVVVRKHMIMPTNVRILPKKEPEIRYFFVCRKCLYFKDAWDKDKIEFTTCPACGGDKVEINKYLVPSFGFEVKDIRHFFDKVEFNEKKLKEVFDIVNFKSKNKKKLPISKDVFYKPIPRAVVRSFVSGNIENNRKVDKKTVGKFEISRFMRNRITVINFHEDRRVDRNTGLLSIVLKEGRKKKDENSCYLGYQFYTDILVINPPPVTPQLTSYKQEAYYSLLYAILEGASEALDIKREDIDGTIYRTEDNESRLIIYDNVPAGAGFITEIYENFEDVLDKALEIVSNCSCGEDSCCPSCLLSYSNQYFADLLQRRFARDLIEIGKAGVRG</sequence>
<dbReference type="Proteomes" id="UP001157911">
    <property type="component" value="Unassembled WGS sequence"/>
</dbReference>
<evidence type="ECO:0000256" key="1">
    <source>
        <dbReference type="ARBA" id="ARBA00022741"/>
    </source>
</evidence>
<dbReference type="SMART" id="SM00487">
    <property type="entry name" value="DEXDc"/>
    <property type="match status" value="1"/>
</dbReference>
<keyword evidence="5" id="KW-0347">Helicase</keyword>
<keyword evidence="5" id="KW-0378">Hydrolase</keyword>
<evidence type="ECO:0000259" key="3">
    <source>
        <dbReference type="PROSITE" id="PS51192"/>
    </source>
</evidence>
<keyword evidence="6" id="KW-1185">Reference proteome</keyword>
<dbReference type="Pfam" id="PF00271">
    <property type="entry name" value="Helicase_C"/>
    <property type="match status" value="1"/>
</dbReference>
<dbReference type="SUPFAM" id="SSF52540">
    <property type="entry name" value="P-loop containing nucleoside triphosphate hydrolases"/>
    <property type="match status" value="1"/>
</dbReference>
<dbReference type="InterPro" id="IPR011545">
    <property type="entry name" value="DEAD/DEAH_box_helicase_dom"/>
</dbReference>
<gene>
    <name evidence="5" type="ORF">SAMN06265339_1380</name>
</gene>
<evidence type="ECO:0000259" key="4">
    <source>
        <dbReference type="PROSITE" id="PS51194"/>
    </source>
</evidence>
<dbReference type="Pfam" id="PF09369">
    <property type="entry name" value="MZB"/>
    <property type="match status" value="1"/>
</dbReference>
<reference evidence="5 6" key="1">
    <citation type="submission" date="2017-05" db="EMBL/GenBank/DDBJ databases">
        <authorList>
            <person name="Varghese N."/>
            <person name="Submissions S."/>
        </authorList>
    </citation>
    <scope>NUCLEOTIDE SEQUENCE [LARGE SCALE GENOMIC DNA]</scope>
    <source>
        <strain evidence="5 6">DSM 15522</strain>
    </source>
</reference>
<proteinExistence type="predicted"/>
<dbReference type="PANTHER" id="PTHR47957:SF3">
    <property type="entry name" value="ATP-DEPENDENT HELICASE HRQ1"/>
    <property type="match status" value="1"/>
</dbReference>
<evidence type="ECO:0000313" key="5">
    <source>
        <dbReference type="EMBL" id="SMP15298.1"/>
    </source>
</evidence>
<feature type="domain" description="Helicase C-terminal" evidence="4">
    <location>
        <begin position="825"/>
        <end position="969"/>
    </location>
</feature>
<dbReference type="RefSeq" id="WP_283400834.1">
    <property type="nucleotide sequence ID" value="NZ_FXUB01000004.1"/>
</dbReference>
<dbReference type="PROSITE" id="PS51194">
    <property type="entry name" value="HELICASE_CTER"/>
    <property type="match status" value="1"/>
</dbReference>
<feature type="domain" description="Helicase ATP-binding" evidence="3">
    <location>
        <begin position="97"/>
        <end position="305"/>
    </location>
</feature>
<accession>A0ABY1NQB3</accession>
<dbReference type="SMART" id="SM00490">
    <property type="entry name" value="HELICc"/>
    <property type="match status" value="1"/>
</dbReference>
<evidence type="ECO:0000256" key="2">
    <source>
        <dbReference type="ARBA" id="ARBA00022840"/>
    </source>
</evidence>
<dbReference type="CDD" id="cd17923">
    <property type="entry name" value="DEXHc_Hrq1-like"/>
    <property type="match status" value="1"/>
</dbReference>
<protein>
    <submittedName>
        <fullName evidence="5">Helicase conserved C-terminal domain-containing protein</fullName>
    </submittedName>
</protein>
<organism evidence="5 6">
    <name type="scientific">Desulfurobacterium pacificum</name>
    <dbReference type="NCBI Taxonomy" id="240166"/>
    <lineage>
        <taxon>Bacteria</taxon>
        <taxon>Pseudomonadati</taxon>
        <taxon>Aquificota</taxon>
        <taxon>Aquificia</taxon>
        <taxon>Desulfurobacteriales</taxon>
        <taxon>Desulfurobacteriaceae</taxon>
        <taxon>Desulfurobacterium</taxon>
    </lineage>
</organism>
<dbReference type="PANTHER" id="PTHR47957">
    <property type="entry name" value="ATP-DEPENDENT HELICASE HRQ1"/>
    <property type="match status" value="1"/>
</dbReference>
<dbReference type="InterPro" id="IPR018973">
    <property type="entry name" value="MZB"/>
</dbReference>
<dbReference type="Pfam" id="PF00270">
    <property type="entry name" value="DEAD"/>
    <property type="match status" value="1"/>
</dbReference>
<dbReference type="PROSITE" id="PS51192">
    <property type="entry name" value="HELICASE_ATP_BIND_1"/>
    <property type="match status" value="1"/>
</dbReference>
<keyword evidence="1" id="KW-0547">Nucleotide-binding</keyword>
<name>A0ABY1NQB3_9BACT</name>
<dbReference type="GO" id="GO:0004386">
    <property type="term" value="F:helicase activity"/>
    <property type="evidence" value="ECO:0007669"/>
    <property type="project" value="UniProtKB-KW"/>
</dbReference>
<dbReference type="InterPro" id="IPR014001">
    <property type="entry name" value="Helicase_ATP-bd"/>
</dbReference>
<dbReference type="InterPro" id="IPR027417">
    <property type="entry name" value="P-loop_NTPase"/>
</dbReference>
<keyword evidence="2" id="KW-0067">ATP-binding</keyword>
<dbReference type="InterPro" id="IPR001650">
    <property type="entry name" value="Helicase_C-like"/>
</dbReference>